<accession>A0A165KNW7</accession>
<evidence type="ECO:0000256" key="1">
    <source>
        <dbReference type="SAM" id="MobiDB-lite"/>
    </source>
</evidence>
<feature type="compositionally biased region" description="Low complexity" evidence="1">
    <location>
        <begin position="508"/>
        <end position="523"/>
    </location>
</feature>
<feature type="compositionally biased region" description="Basic and acidic residues" evidence="1">
    <location>
        <begin position="353"/>
        <end position="363"/>
    </location>
</feature>
<dbReference type="OrthoDB" id="2798624at2759"/>
<reference evidence="2 3" key="1">
    <citation type="journal article" date="2016" name="Mol. Biol. Evol.">
        <title>Comparative Genomics of Early-Diverging Mushroom-Forming Fungi Provides Insights into the Origins of Lignocellulose Decay Capabilities.</title>
        <authorList>
            <person name="Nagy L.G."/>
            <person name="Riley R."/>
            <person name="Tritt A."/>
            <person name="Adam C."/>
            <person name="Daum C."/>
            <person name="Floudas D."/>
            <person name="Sun H."/>
            <person name="Yadav J.S."/>
            <person name="Pangilinan J."/>
            <person name="Larsson K.H."/>
            <person name="Matsuura K."/>
            <person name="Barry K."/>
            <person name="Labutti K."/>
            <person name="Kuo R."/>
            <person name="Ohm R.A."/>
            <person name="Bhattacharya S.S."/>
            <person name="Shirouzu T."/>
            <person name="Yoshinaga Y."/>
            <person name="Martin F.M."/>
            <person name="Grigoriev I.V."/>
            <person name="Hibbett D.S."/>
        </authorList>
    </citation>
    <scope>NUCLEOTIDE SEQUENCE [LARGE SCALE GENOMIC DNA]</scope>
    <source>
        <strain evidence="2 3">L-15889</strain>
    </source>
</reference>
<feature type="region of interest" description="Disordered" evidence="1">
    <location>
        <begin position="552"/>
        <end position="617"/>
    </location>
</feature>
<dbReference type="EMBL" id="KV429190">
    <property type="protein sequence ID" value="KZT63385.1"/>
    <property type="molecule type" value="Genomic_DNA"/>
</dbReference>
<feature type="region of interest" description="Disordered" evidence="1">
    <location>
        <begin position="353"/>
        <end position="375"/>
    </location>
</feature>
<feature type="compositionally biased region" description="Polar residues" evidence="1">
    <location>
        <begin position="578"/>
        <end position="593"/>
    </location>
</feature>
<sequence>MCYNNLLVSAALGPYKGLGYGLPRNIRSVLVSFPLSMRFPRLSHLFHRRVKSDGALADVRPDPMATLPSRPRSANGIDELVLASAHPPELSAFFVSDAGVSVSVTHPLPLADASMSAASQPSGSTASELKQRIRELEGALDYQYRANRRIPALERALTDSRTTVESVTAASASATFEASALRARLIQTQRALRTALTSAPSADDRARVLAAENTALASERVRNHRFIELLISAGAHKPVLARAYDDVSAGMDPEEALVAAIREALEKPDSPWTALLEPIIGPRTPDEYRAQVRATLDARKEVKNWRKKAKWWKGRATEVGGVDAITPSPSDISSVVEELSEERQQALNELRERRQGGKVEHAQADAAQASQQQRKESFLPIRHSSLSSHPELATLASALLSSLTDEDLAAAAAPAVRLSPTHFPPPMPASASAEYPRLAPLASQVFRASMSHSSSLHPHSRRSSLSYAPSLSTSFSFPHFKKAAGMKKTDISASSSVSTARSRRRRVAVVAVPAPSTSTPTTPTHLGVTNGPAAPSTVSSLVKLAYIHEETELETTPSFASAPESISPLAREPALSLSRPQTPSRPHSPLSAQHSDDSGILVSPVHQPSSDSEHESDEELVIVMHTDALHTLRNTPVLPSAPFTPSRRQREVKGKGTPSPESKSRLPVLKKAIRRLSISRPVLIDTTNAATFTFTRAKPPAKGGTSTAKTDDTQSKAPTCAAVTASPPGKSRIPGMRAGKKAGMVSKTSGLTMRTRKGTA</sequence>
<feature type="region of interest" description="Disordered" evidence="1">
    <location>
        <begin position="491"/>
        <end position="533"/>
    </location>
</feature>
<dbReference type="STRING" id="1314783.A0A165KNW7"/>
<name>A0A165KNW7_9APHY</name>
<feature type="region of interest" description="Disordered" evidence="1">
    <location>
        <begin position="696"/>
        <end position="760"/>
    </location>
</feature>
<evidence type="ECO:0000313" key="3">
    <source>
        <dbReference type="Proteomes" id="UP000076727"/>
    </source>
</evidence>
<evidence type="ECO:0000313" key="2">
    <source>
        <dbReference type="EMBL" id="KZT63385.1"/>
    </source>
</evidence>
<feature type="region of interest" description="Disordered" evidence="1">
    <location>
        <begin position="633"/>
        <end position="665"/>
    </location>
</feature>
<dbReference type="AlphaFoldDB" id="A0A165KNW7"/>
<gene>
    <name evidence="2" type="ORF">DAEQUDRAFT_733875</name>
</gene>
<dbReference type="Proteomes" id="UP000076727">
    <property type="component" value="Unassembled WGS sequence"/>
</dbReference>
<keyword evidence="3" id="KW-1185">Reference proteome</keyword>
<proteinExistence type="predicted"/>
<organism evidence="2 3">
    <name type="scientific">Daedalea quercina L-15889</name>
    <dbReference type="NCBI Taxonomy" id="1314783"/>
    <lineage>
        <taxon>Eukaryota</taxon>
        <taxon>Fungi</taxon>
        <taxon>Dikarya</taxon>
        <taxon>Basidiomycota</taxon>
        <taxon>Agaricomycotina</taxon>
        <taxon>Agaricomycetes</taxon>
        <taxon>Polyporales</taxon>
        <taxon>Fomitopsis</taxon>
    </lineage>
</organism>
<protein>
    <submittedName>
        <fullName evidence="2">Uncharacterized protein</fullName>
    </submittedName>
</protein>